<gene>
    <name evidence="3" type="ORF">LAL4801_01664</name>
</gene>
<protein>
    <submittedName>
        <fullName evidence="3">HTH domain protein</fullName>
    </submittedName>
</protein>
<dbReference type="AlphaFoldDB" id="A0A0M6Y0L2"/>
<dbReference type="STRING" id="187304.B0E33_21890"/>
<dbReference type="InterPro" id="IPR036390">
    <property type="entry name" value="WH_DNA-bd_sf"/>
</dbReference>
<evidence type="ECO:0000313" key="3">
    <source>
        <dbReference type="EMBL" id="CTQ43228.1"/>
    </source>
</evidence>
<dbReference type="EMBL" id="CXST01000001">
    <property type="protein sequence ID" value="CTQ43228.1"/>
    <property type="molecule type" value="Genomic_DNA"/>
</dbReference>
<evidence type="ECO:0000259" key="2">
    <source>
        <dbReference type="Pfam" id="PF13280"/>
    </source>
</evidence>
<dbReference type="InterPro" id="IPR051534">
    <property type="entry name" value="CBASS_pafABC_assoc_protein"/>
</dbReference>
<dbReference type="Pfam" id="PF13280">
    <property type="entry name" value="WYL"/>
    <property type="match status" value="1"/>
</dbReference>
<dbReference type="OrthoDB" id="9807255at2"/>
<proteinExistence type="predicted"/>
<feature type="domain" description="WYL" evidence="2">
    <location>
        <begin position="134"/>
        <end position="199"/>
    </location>
</feature>
<dbReference type="RefSeq" id="WP_055655324.1">
    <property type="nucleotide sequence ID" value="NZ_CXST01000001.1"/>
</dbReference>
<evidence type="ECO:0000313" key="4">
    <source>
        <dbReference type="Proteomes" id="UP000048926"/>
    </source>
</evidence>
<dbReference type="Pfam" id="PF08279">
    <property type="entry name" value="HTH_11"/>
    <property type="match status" value="1"/>
</dbReference>
<dbReference type="PANTHER" id="PTHR34580">
    <property type="match status" value="1"/>
</dbReference>
<dbReference type="Gene3D" id="1.10.10.10">
    <property type="entry name" value="Winged helix-like DNA-binding domain superfamily/Winged helix DNA-binding domain"/>
    <property type="match status" value="1"/>
</dbReference>
<reference evidence="4" key="1">
    <citation type="submission" date="2015-07" db="EMBL/GenBank/DDBJ databases">
        <authorList>
            <person name="Rodrigo-Torres Lidia"/>
            <person name="Arahal R.David."/>
        </authorList>
    </citation>
    <scope>NUCLEOTIDE SEQUENCE [LARGE SCALE GENOMIC DNA]</scope>
    <source>
        <strain evidence="4">CECT 4801</strain>
    </source>
</reference>
<dbReference type="InterPro" id="IPR026881">
    <property type="entry name" value="WYL_dom"/>
</dbReference>
<dbReference type="SUPFAM" id="SSF46785">
    <property type="entry name" value="Winged helix' DNA-binding domain"/>
    <property type="match status" value="1"/>
</dbReference>
<dbReference type="InterPro" id="IPR013196">
    <property type="entry name" value="HTH_11"/>
</dbReference>
<dbReference type="Proteomes" id="UP000048926">
    <property type="component" value="Unassembled WGS sequence"/>
</dbReference>
<evidence type="ECO:0000259" key="1">
    <source>
        <dbReference type="Pfam" id="PF08279"/>
    </source>
</evidence>
<sequence length="221" mass="24956">MRTIRLFSILDTLRSRRGAVPAAMLAELLGVTERTIYRDMATLKAMGAPIRGEGGVGYVLERGYFLPPMQFDPDELDVILLGIRMVKARGDKTMSETAERVLGKLGAVLSEGERSLNRPLLAVGKASSAQGHDALSPLRDAIRKRRKVQLRYSDLQDRVSERLTRPLGLTAFESVWVLTAWCEVRNGFRNFRLDRIRSFAITDTRFPKEPGKEFQDYLKTL</sequence>
<organism evidence="3 4">
    <name type="scientific">Roseibium aggregatum</name>
    <dbReference type="NCBI Taxonomy" id="187304"/>
    <lineage>
        <taxon>Bacteria</taxon>
        <taxon>Pseudomonadati</taxon>
        <taxon>Pseudomonadota</taxon>
        <taxon>Alphaproteobacteria</taxon>
        <taxon>Hyphomicrobiales</taxon>
        <taxon>Stappiaceae</taxon>
        <taxon>Roseibium</taxon>
    </lineage>
</organism>
<keyword evidence="4" id="KW-1185">Reference proteome</keyword>
<feature type="domain" description="Helix-turn-helix type 11" evidence="1">
    <location>
        <begin position="5"/>
        <end position="58"/>
    </location>
</feature>
<dbReference type="InterPro" id="IPR036388">
    <property type="entry name" value="WH-like_DNA-bd_sf"/>
</dbReference>
<name>A0A0M6Y0L2_9HYPH</name>
<accession>A0A0M6Y0L2</accession>
<dbReference type="PROSITE" id="PS52050">
    <property type="entry name" value="WYL"/>
    <property type="match status" value="1"/>
</dbReference>
<dbReference type="PANTHER" id="PTHR34580:SF3">
    <property type="entry name" value="PROTEIN PAFB"/>
    <property type="match status" value="1"/>
</dbReference>